<dbReference type="InterPro" id="IPR013239">
    <property type="entry name" value="RNA_polI_Rpa14"/>
</dbReference>
<dbReference type="VEuPathDB" id="FungiDB:C7M61_002594"/>
<sequence>MSSFRRMNKSIPSQVTKPVLAEIKGEKAIDKTRAEALLTKFISTSEAIASAIPGSGDAVEFSATGFSNFAGSNPKLGQLKRVQRELRGLPPLLAELETEYKEEPQNKKITFGDDGEPQNKKIKFDSEEPEETEQPEQPEDAEADAVAEGEEEAQELAEEEEEQEEEAAEPAEVETPVSKKRLREDDDEEEESSKKLKTEKLEKKEKKDKKEKKEKKDKKEKKEKKEKKKKSKDE</sequence>
<dbReference type="OrthoDB" id="4093689at2759"/>
<feature type="compositionally biased region" description="Basic and acidic residues" evidence="1">
    <location>
        <begin position="192"/>
        <end position="205"/>
    </location>
</feature>
<evidence type="ECO:0000256" key="1">
    <source>
        <dbReference type="SAM" id="MobiDB-lite"/>
    </source>
</evidence>
<dbReference type="EMBL" id="PYFQ01000005">
    <property type="protein sequence ID" value="PSK38659.1"/>
    <property type="molecule type" value="Genomic_DNA"/>
</dbReference>
<dbReference type="Pfam" id="PF08203">
    <property type="entry name" value="RNA_polI_A14"/>
    <property type="match status" value="1"/>
</dbReference>
<feature type="region of interest" description="Disordered" evidence="1">
    <location>
        <begin position="96"/>
        <end position="234"/>
    </location>
</feature>
<organism evidence="2 3">
    <name type="scientific">Candidozyma pseudohaemuli</name>
    <dbReference type="NCBI Taxonomy" id="418784"/>
    <lineage>
        <taxon>Eukaryota</taxon>
        <taxon>Fungi</taxon>
        <taxon>Dikarya</taxon>
        <taxon>Ascomycota</taxon>
        <taxon>Saccharomycotina</taxon>
        <taxon>Pichiomycetes</taxon>
        <taxon>Metschnikowiaceae</taxon>
        <taxon>Candidozyma</taxon>
    </lineage>
</organism>
<dbReference type="STRING" id="418784.A0A2P7YRT4"/>
<feature type="compositionally biased region" description="Basic and acidic residues" evidence="1">
    <location>
        <begin position="117"/>
        <end position="126"/>
    </location>
</feature>
<protein>
    <submittedName>
        <fullName evidence="2">Uncharacterized protein</fullName>
    </submittedName>
</protein>
<keyword evidence="3" id="KW-1185">Reference proteome</keyword>
<proteinExistence type="predicted"/>
<dbReference type="Gene3D" id="6.10.250.3390">
    <property type="match status" value="1"/>
</dbReference>
<dbReference type="GeneID" id="36565983"/>
<evidence type="ECO:0000313" key="3">
    <source>
        <dbReference type="Proteomes" id="UP000241107"/>
    </source>
</evidence>
<gene>
    <name evidence="2" type="ORF">C7M61_002594</name>
</gene>
<comment type="caution">
    <text evidence="2">The sequence shown here is derived from an EMBL/GenBank/DDBJ whole genome shotgun (WGS) entry which is preliminary data.</text>
</comment>
<dbReference type="AlphaFoldDB" id="A0A2P7YRT4"/>
<accession>A0A2P7YRT4</accession>
<name>A0A2P7YRT4_9ASCO</name>
<feature type="compositionally biased region" description="Basic residues" evidence="1">
    <location>
        <begin position="206"/>
        <end position="234"/>
    </location>
</feature>
<dbReference type="Proteomes" id="UP000241107">
    <property type="component" value="Unassembled WGS sequence"/>
</dbReference>
<reference evidence="2 3" key="1">
    <citation type="submission" date="2018-03" db="EMBL/GenBank/DDBJ databases">
        <title>Candida pseudohaemulonii genome assembly and annotation.</title>
        <authorList>
            <person name="Munoz J.F."/>
            <person name="Gade L.G."/>
            <person name="Chow N.A."/>
            <person name="Litvintseva A.P."/>
            <person name="Loparev V.N."/>
            <person name="Cuomo C.A."/>
        </authorList>
    </citation>
    <scope>NUCLEOTIDE SEQUENCE [LARGE SCALE GENOMIC DNA]</scope>
    <source>
        <strain evidence="2 3">B12108</strain>
    </source>
</reference>
<evidence type="ECO:0000313" key="2">
    <source>
        <dbReference type="EMBL" id="PSK38659.1"/>
    </source>
</evidence>
<dbReference type="RefSeq" id="XP_024713891.1">
    <property type="nucleotide sequence ID" value="XM_024857965.1"/>
</dbReference>
<feature type="compositionally biased region" description="Acidic residues" evidence="1">
    <location>
        <begin position="127"/>
        <end position="172"/>
    </location>
</feature>